<accession>A0AAN7VFT4</accession>
<proteinExistence type="inferred from homology"/>
<keyword evidence="5 11" id="KW-0812">Transmembrane</keyword>
<dbReference type="EMBL" id="JAVRBK010000006">
    <property type="protein sequence ID" value="KAK5642589.1"/>
    <property type="molecule type" value="Genomic_DNA"/>
</dbReference>
<evidence type="ECO:0000256" key="7">
    <source>
        <dbReference type="ARBA" id="ARBA00022989"/>
    </source>
</evidence>
<evidence type="ECO:0000256" key="6">
    <source>
        <dbReference type="ARBA" id="ARBA00022968"/>
    </source>
</evidence>
<comment type="caution">
    <text evidence="12">The sequence shown here is derived from an EMBL/GenBank/DDBJ whole genome shotgun (WGS) entry which is preliminary data.</text>
</comment>
<dbReference type="PANTHER" id="PTHR11214:SF376">
    <property type="entry name" value="HEXOSYLTRANSFERASE"/>
    <property type="match status" value="1"/>
</dbReference>
<feature type="transmembrane region" description="Helical" evidence="11">
    <location>
        <begin position="6"/>
        <end position="26"/>
    </location>
</feature>
<dbReference type="GO" id="GO:0006493">
    <property type="term" value="P:protein O-linked glycosylation"/>
    <property type="evidence" value="ECO:0007669"/>
    <property type="project" value="TreeGrafter"/>
</dbReference>
<dbReference type="GO" id="GO:0000139">
    <property type="term" value="C:Golgi membrane"/>
    <property type="evidence" value="ECO:0007669"/>
    <property type="project" value="UniProtKB-SubCell"/>
</dbReference>
<organism evidence="12 13">
    <name type="scientific">Pyrocoelia pectoralis</name>
    <dbReference type="NCBI Taxonomy" id="417401"/>
    <lineage>
        <taxon>Eukaryota</taxon>
        <taxon>Metazoa</taxon>
        <taxon>Ecdysozoa</taxon>
        <taxon>Arthropoda</taxon>
        <taxon>Hexapoda</taxon>
        <taxon>Insecta</taxon>
        <taxon>Pterygota</taxon>
        <taxon>Neoptera</taxon>
        <taxon>Endopterygota</taxon>
        <taxon>Coleoptera</taxon>
        <taxon>Polyphaga</taxon>
        <taxon>Elateriformia</taxon>
        <taxon>Elateroidea</taxon>
        <taxon>Lampyridae</taxon>
        <taxon>Lampyrinae</taxon>
        <taxon>Pyrocoelia</taxon>
    </lineage>
</organism>
<sequence length="352" mass="41472">MLERRFWSNCALILLLITSFSIWHIYTSHSIAIRSVYDYNMSTRYSSFSFTLRNINSSYTYPIHQLPPFDYSTLMNLPTFNFLILNKCKTTPLLLILIHSAPTNYNRRKSIRETWGSKLQNASIFFMLGLVREPKLQQKIKEENTNYRDIVQGTFLDVYRNVTYKHVMSLKYAIYHCPNAKYILKTDDDVFVNMPKIMNFLTLEMSPYGAERLLSCSKRNHSPVKRSYRSKWRVSFKEYPNRYYPSYCPGWIILYSPDVIFGLYKQVQKVDYFWIDDVLITGILREKENIQIHDATSLILPCETVKKILKHEFSYDSTNFLYGPADLSLREMYVLGNFVKNASSLKSTSSVR</sequence>
<keyword evidence="3 11" id="KW-0328">Glycosyltransferase</keyword>
<keyword evidence="8 11" id="KW-0333">Golgi apparatus</keyword>
<keyword evidence="13" id="KW-1185">Reference proteome</keyword>
<keyword evidence="6 11" id="KW-0735">Signal-anchor</keyword>
<evidence type="ECO:0000256" key="1">
    <source>
        <dbReference type="ARBA" id="ARBA00004323"/>
    </source>
</evidence>
<dbReference type="Pfam" id="PF01762">
    <property type="entry name" value="Galactosyl_T"/>
    <property type="match status" value="1"/>
</dbReference>
<dbReference type="Gene3D" id="3.90.550.50">
    <property type="match status" value="1"/>
</dbReference>
<keyword evidence="9 11" id="KW-0472">Membrane</keyword>
<keyword evidence="7 11" id="KW-1133">Transmembrane helix</keyword>
<evidence type="ECO:0000256" key="8">
    <source>
        <dbReference type="ARBA" id="ARBA00023034"/>
    </source>
</evidence>
<evidence type="ECO:0000313" key="13">
    <source>
        <dbReference type="Proteomes" id="UP001329430"/>
    </source>
</evidence>
<comment type="subcellular location">
    <subcellularLocation>
        <location evidence="1 11">Golgi apparatus membrane</location>
        <topology evidence="1 11">Single-pass type II membrane protein</topology>
    </subcellularLocation>
</comment>
<keyword evidence="4" id="KW-0808">Transferase</keyword>
<comment type="similarity">
    <text evidence="2 11">Belongs to the glycosyltransferase 31 family.</text>
</comment>
<evidence type="ECO:0000256" key="9">
    <source>
        <dbReference type="ARBA" id="ARBA00023136"/>
    </source>
</evidence>
<dbReference type="AlphaFoldDB" id="A0AAN7VFT4"/>
<evidence type="ECO:0000256" key="11">
    <source>
        <dbReference type="RuleBase" id="RU363063"/>
    </source>
</evidence>
<dbReference type="PANTHER" id="PTHR11214">
    <property type="entry name" value="BETA-1,3-N-ACETYLGLUCOSAMINYLTRANSFERASE"/>
    <property type="match status" value="1"/>
</dbReference>
<gene>
    <name evidence="12" type="ORF">RI129_008756</name>
</gene>
<dbReference type="InterPro" id="IPR002659">
    <property type="entry name" value="Glyco_trans_31"/>
</dbReference>
<evidence type="ECO:0000256" key="2">
    <source>
        <dbReference type="ARBA" id="ARBA00008661"/>
    </source>
</evidence>
<evidence type="ECO:0000313" key="12">
    <source>
        <dbReference type="EMBL" id="KAK5642589.1"/>
    </source>
</evidence>
<evidence type="ECO:0000256" key="4">
    <source>
        <dbReference type="ARBA" id="ARBA00022679"/>
    </source>
</evidence>
<evidence type="ECO:0000256" key="5">
    <source>
        <dbReference type="ARBA" id="ARBA00022692"/>
    </source>
</evidence>
<evidence type="ECO:0000256" key="3">
    <source>
        <dbReference type="ARBA" id="ARBA00022676"/>
    </source>
</evidence>
<protein>
    <recommendedName>
        <fullName evidence="11">Hexosyltransferase</fullName>
        <ecNumber evidence="11">2.4.1.-</ecNumber>
    </recommendedName>
</protein>
<name>A0AAN7VFT4_9COLE</name>
<dbReference type="EC" id="2.4.1.-" evidence="11"/>
<keyword evidence="10" id="KW-0325">Glycoprotein</keyword>
<dbReference type="GO" id="GO:0016758">
    <property type="term" value="F:hexosyltransferase activity"/>
    <property type="evidence" value="ECO:0007669"/>
    <property type="project" value="InterPro"/>
</dbReference>
<reference evidence="12 13" key="1">
    <citation type="journal article" date="2024" name="Insects">
        <title>An Improved Chromosome-Level Genome Assembly of the Firefly Pyrocoelia pectoralis.</title>
        <authorList>
            <person name="Fu X."/>
            <person name="Meyer-Rochow V.B."/>
            <person name="Ballantyne L."/>
            <person name="Zhu X."/>
        </authorList>
    </citation>
    <scope>NUCLEOTIDE SEQUENCE [LARGE SCALE GENOMIC DNA]</scope>
    <source>
        <strain evidence="12">XCY_ONT2</strain>
    </source>
</reference>
<evidence type="ECO:0000256" key="10">
    <source>
        <dbReference type="ARBA" id="ARBA00023180"/>
    </source>
</evidence>
<dbReference type="Proteomes" id="UP001329430">
    <property type="component" value="Chromosome 6"/>
</dbReference>
<dbReference type="FunFam" id="3.90.550.50:FF:000001">
    <property type="entry name" value="Hexosyltransferase"/>
    <property type="match status" value="1"/>
</dbReference>